<dbReference type="EMBL" id="BARS01045389">
    <property type="protein sequence ID" value="GAG32124.1"/>
    <property type="molecule type" value="Genomic_DNA"/>
</dbReference>
<evidence type="ECO:0000313" key="1">
    <source>
        <dbReference type="EMBL" id="GAG32124.1"/>
    </source>
</evidence>
<sequence>MGSRRRKWPYIVSAVVLVAVLAYPVVGNILLYSGALEQIISKKPGKLKVAWSGAWTLWPGEINVEDFQLDIHTKKNRILIDIEQGVV</sequence>
<feature type="non-terminal residue" evidence="1">
    <location>
        <position position="87"/>
    </location>
</feature>
<comment type="caution">
    <text evidence="1">The sequence shown here is derived from an EMBL/GenBank/DDBJ whole genome shotgun (WGS) entry which is preliminary data.</text>
</comment>
<protein>
    <submittedName>
        <fullName evidence="1">Uncharacterized protein</fullName>
    </submittedName>
</protein>
<name>X0WMC9_9ZZZZ</name>
<dbReference type="AlphaFoldDB" id="X0WMC9"/>
<reference evidence="1" key="1">
    <citation type="journal article" date="2014" name="Front. Microbiol.">
        <title>High frequency of phylogenetically diverse reductive dehalogenase-homologous genes in deep subseafloor sedimentary metagenomes.</title>
        <authorList>
            <person name="Kawai M."/>
            <person name="Futagami T."/>
            <person name="Toyoda A."/>
            <person name="Takaki Y."/>
            <person name="Nishi S."/>
            <person name="Hori S."/>
            <person name="Arai W."/>
            <person name="Tsubouchi T."/>
            <person name="Morono Y."/>
            <person name="Uchiyama I."/>
            <person name="Ito T."/>
            <person name="Fujiyama A."/>
            <person name="Inagaki F."/>
            <person name="Takami H."/>
        </authorList>
    </citation>
    <scope>NUCLEOTIDE SEQUENCE</scope>
    <source>
        <strain evidence="1">Expedition CK06-06</strain>
    </source>
</reference>
<proteinExistence type="predicted"/>
<accession>X0WMC9</accession>
<gene>
    <name evidence="1" type="ORF">S01H1_68437</name>
</gene>
<organism evidence="1">
    <name type="scientific">marine sediment metagenome</name>
    <dbReference type="NCBI Taxonomy" id="412755"/>
    <lineage>
        <taxon>unclassified sequences</taxon>
        <taxon>metagenomes</taxon>
        <taxon>ecological metagenomes</taxon>
    </lineage>
</organism>